<feature type="signal peptide" evidence="1">
    <location>
        <begin position="1"/>
        <end position="23"/>
    </location>
</feature>
<protein>
    <recommendedName>
        <fullName evidence="4">Sel1 repeat family protein</fullName>
    </recommendedName>
</protein>
<evidence type="ECO:0000313" key="2">
    <source>
        <dbReference type="EMBL" id="KCZ60806.1"/>
    </source>
</evidence>
<dbReference type="STRING" id="1280947.HY30_00305"/>
<dbReference type="Proteomes" id="UP000027190">
    <property type="component" value="Unassembled WGS sequence"/>
</dbReference>
<organism evidence="2 3">
    <name type="scientific">Hyphomonas chukchiensis</name>
    <dbReference type="NCBI Taxonomy" id="1280947"/>
    <lineage>
        <taxon>Bacteria</taxon>
        <taxon>Pseudomonadati</taxon>
        <taxon>Pseudomonadota</taxon>
        <taxon>Alphaproteobacteria</taxon>
        <taxon>Hyphomonadales</taxon>
        <taxon>Hyphomonadaceae</taxon>
        <taxon>Hyphomonas</taxon>
    </lineage>
</organism>
<dbReference type="EMBL" id="AWFG01000001">
    <property type="protein sequence ID" value="KCZ60806.1"/>
    <property type="molecule type" value="Genomic_DNA"/>
</dbReference>
<feature type="chain" id="PRO_5001614940" description="Sel1 repeat family protein" evidence="1">
    <location>
        <begin position="24"/>
        <end position="256"/>
    </location>
</feature>
<evidence type="ECO:0000256" key="1">
    <source>
        <dbReference type="SAM" id="SignalP"/>
    </source>
</evidence>
<dbReference type="PATRIC" id="fig|1280947.3.peg.58"/>
<keyword evidence="1" id="KW-0732">Signal</keyword>
<evidence type="ECO:0008006" key="4">
    <source>
        <dbReference type="Google" id="ProtNLM"/>
    </source>
</evidence>
<evidence type="ECO:0000313" key="3">
    <source>
        <dbReference type="Proteomes" id="UP000027190"/>
    </source>
</evidence>
<comment type="caution">
    <text evidence="2">The sequence shown here is derived from an EMBL/GenBank/DDBJ whole genome shotgun (WGS) entry which is preliminary data.</text>
</comment>
<keyword evidence="3" id="KW-1185">Reference proteome</keyword>
<reference evidence="2 3" key="1">
    <citation type="journal article" date="2014" name="Antonie Van Leeuwenhoek">
        <title>Hyphomonas beringensis sp. nov. and Hyphomonas chukchiensis sp. nov., isolated from surface seawater of the Bering Sea and Chukchi Sea.</title>
        <authorList>
            <person name="Li C."/>
            <person name="Lai Q."/>
            <person name="Li G."/>
            <person name="Dong C."/>
            <person name="Wang J."/>
            <person name="Liao Y."/>
            <person name="Shao Z."/>
        </authorList>
    </citation>
    <scope>NUCLEOTIDE SEQUENCE [LARGE SCALE GENOMIC DNA]</scope>
    <source>
        <strain evidence="2 3">BH-BN04-4</strain>
    </source>
</reference>
<sequence length="256" mass="27360">MMKRILVSFGMIAAMCLPQAAQADRFPDGYSAARKEMNALGDKALAGDAAALKALQDAARNCADTYRCPAYSDVTWRGAAAATNLGWLYWSKEAFGAAQKRKGMAYFAQAALLGSPQGLYQVGDCMRDDCLPANVQAVAFGEIFKAGSYKPFFGGRYEHLKAVSAVFGQAADRGLVAAAVEKTKVDNQLVGMTRNVLRDWDRGTTAIYSHLNGIIDVSLVGLAAEPSAKQRDFLENALANARAQVGQFDAEVAAAQ</sequence>
<name>A0A062URE8_9PROT</name>
<dbReference type="RefSeq" id="WP_034735794.1">
    <property type="nucleotide sequence ID" value="NZ_AWFG01000001.1"/>
</dbReference>
<proteinExistence type="predicted"/>
<gene>
    <name evidence="2" type="ORF">HY30_00305</name>
</gene>
<accession>A0A062URE8</accession>
<dbReference type="AlphaFoldDB" id="A0A062URE8"/>